<keyword evidence="6" id="KW-1185">Reference proteome</keyword>
<evidence type="ECO:0000256" key="1">
    <source>
        <dbReference type="ARBA" id="ARBA00004370"/>
    </source>
</evidence>
<dbReference type="InterPro" id="IPR023352">
    <property type="entry name" value="MAPEG-like_dom_sf"/>
</dbReference>
<comment type="caution">
    <text evidence="5">The sequence shown here is derived from an EMBL/GenBank/DDBJ whole genome shotgun (WGS) entry which is preliminary data.</text>
</comment>
<keyword evidence="3" id="KW-1133">Transmembrane helix</keyword>
<gene>
    <name evidence="5" type="ORF">BOTNAR_0411g00010</name>
</gene>
<accession>A0A4Z1HYR7</accession>
<dbReference type="AlphaFoldDB" id="A0A4Z1HYR7"/>
<reference evidence="5 6" key="1">
    <citation type="submission" date="2017-12" db="EMBL/GenBank/DDBJ databases">
        <title>Comparative genomics of Botrytis spp.</title>
        <authorList>
            <person name="Valero-Jimenez C.A."/>
            <person name="Tapia P."/>
            <person name="Veloso J."/>
            <person name="Silva-Moreno E."/>
            <person name="Staats M."/>
            <person name="Valdes J.H."/>
            <person name="Van Kan J.A.L."/>
        </authorList>
    </citation>
    <scope>NUCLEOTIDE SEQUENCE [LARGE SCALE GENOMIC DNA]</scope>
    <source>
        <strain evidence="5 6">MUCL2120</strain>
    </source>
</reference>
<evidence type="ECO:0000313" key="6">
    <source>
        <dbReference type="Proteomes" id="UP000297452"/>
    </source>
</evidence>
<proteinExistence type="predicted"/>
<dbReference type="Gene3D" id="1.20.120.550">
    <property type="entry name" value="Membrane associated eicosanoid/glutathione metabolism-like domain"/>
    <property type="match status" value="1"/>
</dbReference>
<evidence type="ECO:0000313" key="5">
    <source>
        <dbReference type="EMBL" id="TGO49933.1"/>
    </source>
</evidence>
<dbReference type="Proteomes" id="UP000297452">
    <property type="component" value="Unassembled WGS sequence"/>
</dbReference>
<sequence length="307" mass="33588">MPLGTAKDAAAKVVPLPQAIFSQPLSAYNIPLIKRILSAFYQLSTFRQREPRISLLHKLARVEQSRTDKARDAVAQLLRLNIPITRAAVKAGPHDEDGDGELTGVEEGTDCEVCLRALSPESFPQQDIASKCEHKAHMCFCGRGWNWNKKMSALFDTTRNFSLFGVPAAWILAHAPHMYAAISSECFDNRSPRDFPQSLEADQRLDKAKKSQIRRAHAAGANGYENIGLFASAVVAGNVAGLSHSTLNTLTGGYLISRAVYNFIYINNESQGAAAARSLVWLFGIGQIFTLFIKSGNLLTNKAANLL</sequence>
<dbReference type="GO" id="GO:0016020">
    <property type="term" value="C:membrane"/>
    <property type="evidence" value="ECO:0007669"/>
    <property type="project" value="UniProtKB-SubCell"/>
</dbReference>
<dbReference type="PANTHER" id="PTHR35371:SF1">
    <property type="entry name" value="BLR7753 PROTEIN"/>
    <property type="match status" value="1"/>
</dbReference>
<evidence type="ECO:0000256" key="3">
    <source>
        <dbReference type="ARBA" id="ARBA00022989"/>
    </source>
</evidence>
<dbReference type="OrthoDB" id="2122304at2759"/>
<dbReference type="InterPro" id="IPR001129">
    <property type="entry name" value="Membr-assoc_MAPEG"/>
</dbReference>
<keyword evidence="2" id="KW-0812">Transmembrane</keyword>
<dbReference type="PANTHER" id="PTHR35371">
    <property type="entry name" value="INNER MEMBRANE PROTEIN"/>
    <property type="match status" value="1"/>
</dbReference>
<name>A0A4Z1HYR7_9HELO</name>
<evidence type="ECO:0000256" key="2">
    <source>
        <dbReference type="ARBA" id="ARBA00022692"/>
    </source>
</evidence>
<dbReference type="SUPFAM" id="SSF161084">
    <property type="entry name" value="MAPEG domain-like"/>
    <property type="match status" value="1"/>
</dbReference>
<organism evidence="5 6">
    <name type="scientific">Botryotinia narcissicola</name>
    <dbReference type="NCBI Taxonomy" id="278944"/>
    <lineage>
        <taxon>Eukaryota</taxon>
        <taxon>Fungi</taxon>
        <taxon>Dikarya</taxon>
        <taxon>Ascomycota</taxon>
        <taxon>Pezizomycotina</taxon>
        <taxon>Leotiomycetes</taxon>
        <taxon>Helotiales</taxon>
        <taxon>Sclerotiniaceae</taxon>
        <taxon>Botryotinia</taxon>
    </lineage>
</organism>
<evidence type="ECO:0000256" key="4">
    <source>
        <dbReference type="ARBA" id="ARBA00023136"/>
    </source>
</evidence>
<protein>
    <submittedName>
        <fullName evidence="5">Uncharacterized protein</fullName>
    </submittedName>
</protein>
<comment type="subcellular location">
    <subcellularLocation>
        <location evidence="1">Membrane</location>
    </subcellularLocation>
</comment>
<keyword evidence="4" id="KW-0472">Membrane</keyword>
<dbReference type="Pfam" id="PF01124">
    <property type="entry name" value="MAPEG"/>
    <property type="match status" value="1"/>
</dbReference>
<dbReference type="EMBL" id="PQXJ01000411">
    <property type="protein sequence ID" value="TGO49933.1"/>
    <property type="molecule type" value="Genomic_DNA"/>
</dbReference>